<reference evidence="1 2" key="1">
    <citation type="submission" date="2023-01" db="EMBL/GenBank/DDBJ databases">
        <title>Psychrosphaera sp. nov., isolated from marine algae.</title>
        <authorList>
            <person name="Bayburt H."/>
            <person name="Choi B.J."/>
            <person name="Kim J.M."/>
            <person name="Choi D.G."/>
            <person name="Jeon C.O."/>
        </authorList>
    </citation>
    <scope>NUCLEOTIDE SEQUENCE [LARGE SCALE GENOMIC DNA]</scope>
    <source>
        <strain evidence="1 2">G1-22</strain>
    </source>
</reference>
<keyword evidence="2" id="KW-1185">Reference proteome</keyword>
<gene>
    <name evidence="1" type="ORF">PN838_18265</name>
</gene>
<protein>
    <recommendedName>
        <fullName evidence="3">Integrase</fullName>
    </recommendedName>
</protein>
<name>A0ABT5FGI6_9GAMM</name>
<sequence>MGLPVEVVMKIAGHSSIVMSIYYCKITQQEIRSRLEKGEK</sequence>
<evidence type="ECO:0000313" key="2">
    <source>
        <dbReference type="Proteomes" id="UP001528411"/>
    </source>
</evidence>
<evidence type="ECO:0000313" key="1">
    <source>
        <dbReference type="EMBL" id="MDC2890344.1"/>
    </source>
</evidence>
<proteinExistence type="predicted"/>
<accession>A0ABT5FGI6</accession>
<dbReference type="Proteomes" id="UP001528411">
    <property type="component" value="Unassembled WGS sequence"/>
</dbReference>
<dbReference type="EMBL" id="JAQOMS010000002">
    <property type="protein sequence ID" value="MDC2890344.1"/>
    <property type="molecule type" value="Genomic_DNA"/>
</dbReference>
<dbReference type="SUPFAM" id="SSF56349">
    <property type="entry name" value="DNA breaking-rejoining enzymes"/>
    <property type="match status" value="1"/>
</dbReference>
<comment type="caution">
    <text evidence="1">The sequence shown here is derived from an EMBL/GenBank/DDBJ whole genome shotgun (WGS) entry which is preliminary data.</text>
</comment>
<organism evidence="1 2">
    <name type="scientific">Psychrosphaera algicola</name>
    <dbReference type="NCBI Taxonomy" id="3023714"/>
    <lineage>
        <taxon>Bacteria</taxon>
        <taxon>Pseudomonadati</taxon>
        <taxon>Pseudomonadota</taxon>
        <taxon>Gammaproteobacteria</taxon>
        <taxon>Alteromonadales</taxon>
        <taxon>Pseudoalteromonadaceae</taxon>
        <taxon>Psychrosphaera</taxon>
    </lineage>
</organism>
<dbReference type="InterPro" id="IPR011010">
    <property type="entry name" value="DNA_brk_join_enz"/>
</dbReference>
<evidence type="ECO:0008006" key="3">
    <source>
        <dbReference type="Google" id="ProtNLM"/>
    </source>
</evidence>